<gene>
    <name evidence="2" type="ORF">E1B28_012154</name>
</gene>
<evidence type="ECO:0000313" key="3">
    <source>
        <dbReference type="Proteomes" id="UP001049176"/>
    </source>
</evidence>
<dbReference type="RefSeq" id="XP_043004601.1">
    <property type="nucleotide sequence ID" value="XM_043157234.1"/>
</dbReference>
<dbReference type="Proteomes" id="UP001049176">
    <property type="component" value="Chromosome 8"/>
</dbReference>
<dbReference type="KEGG" id="more:E1B28_012154"/>
<reference evidence="2" key="1">
    <citation type="journal article" date="2021" name="Genome Biol. Evol.">
        <title>The assembled and annotated genome of the fairy-ring fungus Marasmius oreades.</title>
        <authorList>
            <person name="Hiltunen M."/>
            <person name="Ament-Velasquez S.L."/>
            <person name="Johannesson H."/>
        </authorList>
    </citation>
    <scope>NUCLEOTIDE SEQUENCE</scope>
    <source>
        <strain evidence="2">03SP1</strain>
    </source>
</reference>
<feature type="compositionally biased region" description="Low complexity" evidence="1">
    <location>
        <begin position="102"/>
        <end position="111"/>
    </location>
</feature>
<evidence type="ECO:0000256" key="1">
    <source>
        <dbReference type="SAM" id="MobiDB-lite"/>
    </source>
</evidence>
<proteinExistence type="predicted"/>
<accession>A0A9P7UNM9</accession>
<sequence length="302" mass="33502">MLKPRKSLARLNLLFSHHKRTTSLSPIDDPSDTSSDDSSAEDGGKSDDDLEKDSETPKVPDSPPSYYDEFTLSANLEALSVSSSDTSLLDEDPFAPTPPSSPSSSRYPTLSAVAKAIPSLDYHPPSRRRSIPPRAGDTLSSSHAPRNWNGPSPSATVKCPSPLSPVKKSTEQRRTPRPRYISTPQQPSLDTLATFALRIHPHHAHVHATQRRRGKVGANLPLEPWNDDELAVFDVPSLGYSEGYYYHDDIRTHGPPKLSLPSAILEKEVQAVGLRHTKSQMNIRKSYPEKLHTRYKSVWNME</sequence>
<comment type="caution">
    <text evidence="2">The sequence shown here is derived from an EMBL/GenBank/DDBJ whole genome shotgun (WGS) entry which is preliminary data.</text>
</comment>
<dbReference type="AlphaFoldDB" id="A0A9P7UNM9"/>
<dbReference type="EMBL" id="CM032188">
    <property type="protein sequence ID" value="KAG7088130.1"/>
    <property type="molecule type" value="Genomic_DNA"/>
</dbReference>
<dbReference type="GeneID" id="66081229"/>
<feature type="compositionally biased region" description="Acidic residues" evidence="1">
    <location>
        <begin position="29"/>
        <end position="40"/>
    </location>
</feature>
<evidence type="ECO:0000313" key="2">
    <source>
        <dbReference type="EMBL" id="KAG7088130.1"/>
    </source>
</evidence>
<keyword evidence="3" id="KW-1185">Reference proteome</keyword>
<protein>
    <submittedName>
        <fullName evidence="2">Uncharacterized protein</fullName>
    </submittedName>
</protein>
<feature type="compositionally biased region" description="Basic and acidic residues" evidence="1">
    <location>
        <begin position="42"/>
        <end position="58"/>
    </location>
</feature>
<feature type="region of interest" description="Disordered" evidence="1">
    <location>
        <begin position="19"/>
        <end position="185"/>
    </location>
</feature>
<name>A0A9P7UNM9_9AGAR</name>
<organism evidence="2 3">
    <name type="scientific">Marasmius oreades</name>
    <name type="common">fairy-ring Marasmius</name>
    <dbReference type="NCBI Taxonomy" id="181124"/>
    <lineage>
        <taxon>Eukaryota</taxon>
        <taxon>Fungi</taxon>
        <taxon>Dikarya</taxon>
        <taxon>Basidiomycota</taxon>
        <taxon>Agaricomycotina</taxon>
        <taxon>Agaricomycetes</taxon>
        <taxon>Agaricomycetidae</taxon>
        <taxon>Agaricales</taxon>
        <taxon>Marasmiineae</taxon>
        <taxon>Marasmiaceae</taxon>
        <taxon>Marasmius</taxon>
    </lineage>
</organism>
<feature type="compositionally biased region" description="Polar residues" evidence="1">
    <location>
        <begin position="138"/>
        <end position="155"/>
    </location>
</feature>
<dbReference type="OrthoDB" id="2756336at2759"/>